<dbReference type="EMBL" id="CP126980">
    <property type="protein sequence ID" value="WIM97830.1"/>
    <property type="molecule type" value="Genomic_DNA"/>
</dbReference>
<name>A0ABY8WPY2_9ACTN</name>
<protein>
    <submittedName>
        <fullName evidence="1">Uncharacterized protein</fullName>
    </submittedName>
</protein>
<dbReference type="Proteomes" id="UP001240150">
    <property type="component" value="Chromosome"/>
</dbReference>
<dbReference type="RefSeq" id="WP_284919224.1">
    <property type="nucleotide sequence ID" value="NZ_CP126980.1"/>
</dbReference>
<reference evidence="1 2" key="1">
    <citation type="submission" date="2023-06" db="EMBL/GenBank/DDBJ databases">
        <authorList>
            <person name="Yushchuk O."/>
            <person name="Binda E."/>
            <person name="Ruckert-Reed C."/>
            <person name="Fedorenko V."/>
            <person name="Kalinowski J."/>
            <person name="Marinelli F."/>
        </authorList>
    </citation>
    <scope>NUCLEOTIDE SEQUENCE [LARGE SCALE GENOMIC DNA]</scope>
    <source>
        <strain evidence="1 2">NRRL 3884</strain>
    </source>
</reference>
<keyword evidence="2" id="KW-1185">Reference proteome</keyword>
<organism evidence="1 2">
    <name type="scientific">Actinoplanes oblitus</name>
    <dbReference type="NCBI Taxonomy" id="3040509"/>
    <lineage>
        <taxon>Bacteria</taxon>
        <taxon>Bacillati</taxon>
        <taxon>Actinomycetota</taxon>
        <taxon>Actinomycetes</taxon>
        <taxon>Micromonosporales</taxon>
        <taxon>Micromonosporaceae</taxon>
        <taxon>Actinoplanes</taxon>
    </lineage>
</organism>
<gene>
    <name evidence="1" type="ORF">ACTOB_001384</name>
</gene>
<sequence>MKQTCVRCGASTKDGYVCARPCAQSLAEDLAQAAGHAEDAWTVIARQTRYGGGSRGGSVDASPGDFTASAKLAPIATAVGGWTRVVAEETGRRPAWRVMSGPLCPPTGRRCAHGSCEALRRREPPPALALELAWLARQVDWLRQHPAADEAFRDLTHACHQLTRLVDRPAEKELVGVCDCGKILYAVEGRRIIQCPMPTCQLVWDVERSRDILRRHLGDKLVTASEAAKLAAYLDADRTQEAIRKLIAARVRDGRIVAHGQIVEEADEAEIATAAEEDREPEPEVIPLYRFGDVAAALAATPKRQRRESKVAA</sequence>
<evidence type="ECO:0000313" key="1">
    <source>
        <dbReference type="EMBL" id="WIM97830.1"/>
    </source>
</evidence>
<accession>A0ABY8WPY2</accession>
<proteinExistence type="predicted"/>
<evidence type="ECO:0000313" key="2">
    <source>
        <dbReference type="Proteomes" id="UP001240150"/>
    </source>
</evidence>